<dbReference type="InterPro" id="IPR001619">
    <property type="entry name" value="Sec1-like"/>
</dbReference>
<reference evidence="3 4" key="1">
    <citation type="submission" date="2019-07" db="EMBL/GenBank/DDBJ databases">
        <title>Draft genome assembly of a fouling barnacle, Amphibalanus amphitrite (Darwin, 1854): The first reference genome for Thecostraca.</title>
        <authorList>
            <person name="Kim W."/>
        </authorList>
    </citation>
    <scope>NUCLEOTIDE SEQUENCE [LARGE SCALE GENOMIC DNA]</scope>
    <source>
        <strain evidence="3">SNU_AA5</strain>
        <tissue evidence="3">Soma without cirri and trophi</tissue>
    </source>
</reference>
<protein>
    <submittedName>
        <fullName evidence="3">Vacuolar protein sorting-associated protein 33B</fullName>
    </submittedName>
</protein>
<dbReference type="InterPro" id="IPR043155">
    <property type="entry name" value="VPS33_dom3b"/>
</dbReference>
<evidence type="ECO:0000256" key="1">
    <source>
        <dbReference type="ARBA" id="ARBA00009884"/>
    </source>
</evidence>
<dbReference type="Proteomes" id="UP000440578">
    <property type="component" value="Unassembled WGS sequence"/>
</dbReference>
<dbReference type="OrthoDB" id="10262528at2759"/>
<name>A0A6A4VG25_AMPAM</name>
<evidence type="ECO:0000313" key="4">
    <source>
        <dbReference type="Proteomes" id="UP000440578"/>
    </source>
</evidence>
<sequence length="639" mass="69788">MSIQALSGEMLHHLSRDQLVHVLETIHGTKDIYIDPVLMKPLDRVAGATLLRNHGVDKIFKLERAAPPMSGRHRVYLVRPNLVLVKYICDQINSNADDTGGGGRGQVHIVFTPKILHACRHLLEEEGVLGVAELHQYALDFVALDADLWSLEMPELYRDFFLDGCTALLEPVARAVWRLQSLCGLIPRIHAHGRAAQQVVSLLEFFRSELGEPRVTEPEVGHLVVLDRDVDSAAALLSQLTYAGIVDETFGVKCGVLELGTDVTGTEKSVKLMLHSKDEVYRDIRDRHFSAVFPVLRQRAKQLQQAHSKRQEMSVEQMKGFIQSQLREVQAQHMSLGTHIGACEAIMKRKTRSFEEQLRAEHSIVDGLDMRENLAFIEQNLARQSPPLATLRLMCLYSIAQGGVPSREYQSLVTQFVQSHGFHHLVTLHNLKRLGLFTEQAGGFGSGSAPGPPSAVGDGQHGRSGSLGGGAATRLLSQLPAGVLGGGRQTAQLAQKVAQSVNLARQSAFKTVTRKLALIPESSDNYDLRTPPDAGYVFSGAYIPVSCALLRLLLVEGSWGAAAEAALRLLPGETVRRRQTDAEPPRVVLLLLLGGVTMAEVAGLQQVARALSHRLVVLTTAVVTGNTLLEGVARDRAAV</sequence>
<proteinExistence type="inferred from homology"/>
<comment type="similarity">
    <text evidence="1">Belongs to the STXBP/unc-18/SEC1 family.</text>
</comment>
<dbReference type="InterPro" id="IPR043127">
    <property type="entry name" value="Sec-1-like_dom3a"/>
</dbReference>
<feature type="region of interest" description="Disordered" evidence="2">
    <location>
        <begin position="445"/>
        <end position="467"/>
    </location>
</feature>
<dbReference type="GO" id="GO:0016192">
    <property type="term" value="P:vesicle-mediated transport"/>
    <property type="evidence" value="ECO:0007669"/>
    <property type="project" value="InterPro"/>
</dbReference>
<dbReference type="Gene3D" id="3.90.830.10">
    <property type="entry name" value="Syntaxin Binding Protein 1, Chain A, domain 2"/>
    <property type="match status" value="1"/>
</dbReference>
<keyword evidence="4" id="KW-1185">Reference proteome</keyword>
<dbReference type="Gene3D" id="1.25.40.850">
    <property type="match status" value="1"/>
</dbReference>
<dbReference type="Gene3D" id="3.40.50.1910">
    <property type="match status" value="1"/>
</dbReference>
<dbReference type="InterPro" id="IPR027482">
    <property type="entry name" value="Sec1-like_dom2"/>
</dbReference>
<gene>
    <name evidence="3" type="primary">VPS33B_0</name>
    <name evidence="3" type="ORF">FJT64_001005</name>
</gene>
<organism evidence="3 4">
    <name type="scientific">Amphibalanus amphitrite</name>
    <name type="common">Striped barnacle</name>
    <name type="synonym">Balanus amphitrite</name>
    <dbReference type="NCBI Taxonomy" id="1232801"/>
    <lineage>
        <taxon>Eukaryota</taxon>
        <taxon>Metazoa</taxon>
        <taxon>Ecdysozoa</taxon>
        <taxon>Arthropoda</taxon>
        <taxon>Crustacea</taxon>
        <taxon>Multicrustacea</taxon>
        <taxon>Cirripedia</taxon>
        <taxon>Thoracica</taxon>
        <taxon>Thoracicalcarea</taxon>
        <taxon>Balanomorpha</taxon>
        <taxon>Balanoidea</taxon>
        <taxon>Balanidae</taxon>
        <taxon>Amphibalaninae</taxon>
        <taxon>Amphibalanus</taxon>
    </lineage>
</organism>
<dbReference type="SUPFAM" id="SSF56815">
    <property type="entry name" value="Sec1/munc18-like (SM) proteins"/>
    <property type="match status" value="1"/>
</dbReference>
<dbReference type="Gene3D" id="3.40.50.2060">
    <property type="match status" value="1"/>
</dbReference>
<dbReference type="AlphaFoldDB" id="A0A6A4VG25"/>
<evidence type="ECO:0000313" key="3">
    <source>
        <dbReference type="EMBL" id="KAF0292493.1"/>
    </source>
</evidence>
<dbReference type="Pfam" id="PF00995">
    <property type="entry name" value="Sec1"/>
    <property type="match status" value="1"/>
</dbReference>
<dbReference type="InterPro" id="IPR043154">
    <property type="entry name" value="Sec-1-like_dom1"/>
</dbReference>
<comment type="caution">
    <text evidence="3">The sequence shown here is derived from an EMBL/GenBank/DDBJ whole genome shotgun (WGS) entry which is preliminary data.</text>
</comment>
<evidence type="ECO:0000256" key="2">
    <source>
        <dbReference type="SAM" id="MobiDB-lite"/>
    </source>
</evidence>
<dbReference type="EMBL" id="VIIS01001809">
    <property type="protein sequence ID" value="KAF0292493.1"/>
    <property type="molecule type" value="Genomic_DNA"/>
</dbReference>
<dbReference type="InterPro" id="IPR036045">
    <property type="entry name" value="Sec1-like_sf"/>
</dbReference>
<dbReference type="PANTHER" id="PTHR11679">
    <property type="entry name" value="VESICLE PROTEIN SORTING-ASSOCIATED"/>
    <property type="match status" value="1"/>
</dbReference>
<accession>A0A6A4VG25</accession>